<keyword evidence="12" id="KW-1185">Reference proteome</keyword>
<evidence type="ECO:0000256" key="8">
    <source>
        <dbReference type="ARBA" id="ARBA00023235"/>
    </source>
</evidence>
<evidence type="ECO:0000256" key="5">
    <source>
        <dbReference type="ARBA" id="ARBA00004947"/>
    </source>
</evidence>
<dbReference type="Pfam" id="PF16363">
    <property type="entry name" value="GDP_Man_Dehyd"/>
    <property type="match status" value="1"/>
</dbReference>
<dbReference type="InterPro" id="IPR036291">
    <property type="entry name" value="NAD(P)-bd_dom_sf"/>
</dbReference>
<dbReference type="NCBIfam" id="TIGR01179">
    <property type="entry name" value="galE"/>
    <property type="match status" value="1"/>
</dbReference>
<dbReference type="PANTHER" id="PTHR43725">
    <property type="entry name" value="UDP-GLUCOSE 4-EPIMERASE"/>
    <property type="match status" value="1"/>
</dbReference>
<dbReference type="InterPro" id="IPR016040">
    <property type="entry name" value="NAD(P)-bd_dom"/>
</dbReference>
<dbReference type="GO" id="GO:0003978">
    <property type="term" value="F:UDP-glucose 4-epimerase activity"/>
    <property type="evidence" value="ECO:0007669"/>
    <property type="project" value="UniProtKB-UniRule"/>
</dbReference>
<organism evidence="11 12">
    <name type="scientific">Cloeon dipterum</name>
    <dbReference type="NCBI Taxonomy" id="197152"/>
    <lineage>
        <taxon>Eukaryota</taxon>
        <taxon>Metazoa</taxon>
        <taxon>Ecdysozoa</taxon>
        <taxon>Arthropoda</taxon>
        <taxon>Hexapoda</taxon>
        <taxon>Insecta</taxon>
        <taxon>Pterygota</taxon>
        <taxon>Palaeoptera</taxon>
        <taxon>Ephemeroptera</taxon>
        <taxon>Pisciforma</taxon>
        <taxon>Baetidae</taxon>
        <taxon>Cloeon</taxon>
    </lineage>
</organism>
<dbReference type="EC" id="5.1.3.2" evidence="9"/>
<comment type="subunit">
    <text evidence="9">Homodimer.</text>
</comment>
<evidence type="ECO:0000259" key="10">
    <source>
        <dbReference type="Pfam" id="PF16363"/>
    </source>
</evidence>
<keyword evidence="7" id="KW-0299">Galactose metabolism</keyword>
<evidence type="ECO:0000256" key="3">
    <source>
        <dbReference type="ARBA" id="ARBA00001911"/>
    </source>
</evidence>
<evidence type="ECO:0000256" key="6">
    <source>
        <dbReference type="ARBA" id="ARBA00023027"/>
    </source>
</evidence>
<keyword evidence="6 9" id="KW-0520">NAD</keyword>
<reference evidence="11 12" key="1">
    <citation type="submission" date="2020-04" db="EMBL/GenBank/DDBJ databases">
        <authorList>
            <person name="Alioto T."/>
            <person name="Alioto T."/>
            <person name="Gomez Garrido J."/>
        </authorList>
    </citation>
    <scope>NUCLEOTIDE SEQUENCE [LARGE SCALE GENOMIC DNA]</scope>
</reference>
<keyword evidence="8 9" id="KW-0413">Isomerase</keyword>
<dbReference type="InterPro" id="IPR005886">
    <property type="entry name" value="UDP_G4E"/>
</dbReference>
<feature type="domain" description="NAD(P)-binding" evidence="10">
    <location>
        <begin position="6"/>
        <end position="335"/>
    </location>
</feature>
<dbReference type="PANTHER" id="PTHR43725:SF47">
    <property type="entry name" value="UDP-GLUCOSE 4-EPIMERASE"/>
    <property type="match status" value="1"/>
</dbReference>
<protein>
    <recommendedName>
        <fullName evidence="9">UDP-glucose 4-epimerase</fullName>
        <ecNumber evidence="9">5.1.3.2</ecNumber>
    </recommendedName>
</protein>
<keyword evidence="9" id="KW-0119">Carbohydrate metabolism</keyword>
<gene>
    <name evidence="11" type="ORF">CLODIP_2_CD09856</name>
</gene>
<dbReference type="Gene3D" id="3.40.50.720">
    <property type="entry name" value="NAD(P)-binding Rossmann-like Domain"/>
    <property type="match status" value="1"/>
</dbReference>
<comment type="pathway">
    <text evidence="5 9">Carbohydrate metabolism; galactose metabolism.</text>
</comment>
<proteinExistence type="inferred from homology"/>
<dbReference type="CDD" id="cd05247">
    <property type="entry name" value="UDP_G4E_1_SDR_e"/>
    <property type="match status" value="1"/>
</dbReference>
<comment type="caution">
    <text evidence="11">The sequence shown here is derived from an EMBL/GenBank/DDBJ whole genome shotgun (WGS) entry which is preliminary data.</text>
</comment>
<dbReference type="Proteomes" id="UP000494165">
    <property type="component" value="Unassembled WGS sequence"/>
</dbReference>
<dbReference type="EMBL" id="CADEPI010000163">
    <property type="protein sequence ID" value="CAB3378411.1"/>
    <property type="molecule type" value="Genomic_DNA"/>
</dbReference>
<dbReference type="GO" id="GO:0005829">
    <property type="term" value="C:cytosol"/>
    <property type="evidence" value="ECO:0007669"/>
    <property type="project" value="TreeGrafter"/>
</dbReference>
<dbReference type="GO" id="GO:0033499">
    <property type="term" value="P:galactose catabolic process via UDP-galactose, Leloir pathway"/>
    <property type="evidence" value="ECO:0007669"/>
    <property type="project" value="TreeGrafter"/>
</dbReference>
<dbReference type="GO" id="GO:0003974">
    <property type="term" value="F:UDP-N-acetylglucosamine 4-epimerase activity"/>
    <property type="evidence" value="ECO:0007669"/>
    <property type="project" value="UniProtKB-EC"/>
</dbReference>
<evidence type="ECO:0000256" key="4">
    <source>
        <dbReference type="ARBA" id="ARBA00002760"/>
    </source>
</evidence>
<comment type="similarity">
    <text evidence="9">Belongs to the NAD(P)-dependent epimerase/dehydratase family.</text>
</comment>
<evidence type="ECO:0000256" key="1">
    <source>
        <dbReference type="ARBA" id="ARBA00000014"/>
    </source>
</evidence>
<dbReference type="OrthoDB" id="9402762at2759"/>
<dbReference type="Gene3D" id="3.90.25.10">
    <property type="entry name" value="UDP-galactose 4-epimerase, domain 1"/>
    <property type="match status" value="1"/>
</dbReference>
<evidence type="ECO:0000313" key="12">
    <source>
        <dbReference type="Proteomes" id="UP000494165"/>
    </source>
</evidence>
<comment type="function">
    <text evidence="4">Catalyzes two distinct but analogous reactions: the reversible epimerization of UDP-glucose to UDP-galactose and the reversible epimerization of UDP-N-acetylglucosamine to UDP-N-acetylgalactosamine. The reaction with UDP-Gal plays a critical role in the Leloir pathway of galactose catabolism in which galactose is converted to the glycolytic intermediate glucose 6-phosphate. It contributes to the catabolism of dietary galactose and enables the endogenous biosynthesis of both UDP-Gal and UDP-GalNAc when exogenous sources are limited. Both UDP-sugar interconversions are important in the synthesis of glycoproteins and glycolipids.</text>
</comment>
<evidence type="ECO:0000256" key="2">
    <source>
        <dbReference type="ARBA" id="ARBA00000083"/>
    </source>
</evidence>
<comment type="catalytic activity">
    <reaction evidence="1">
        <text>UDP-N-acetyl-alpha-D-glucosamine = UDP-N-acetyl-alpha-D-galactosamine</text>
        <dbReference type="Rhea" id="RHEA:20517"/>
        <dbReference type="ChEBI" id="CHEBI:57705"/>
        <dbReference type="ChEBI" id="CHEBI:67138"/>
        <dbReference type="EC" id="5.1.3.7"/>
    </reaction>
</comment>
<dbReference type="NCBIfam" id="NF007956">
    <property type="entry name" value="PRK10675.1"/>
    <property type="match status" value="1"/>
</dbReference>
<name>A0A8S1D409_9INSE</name>
<dbReference type="SUPFAM" id="SSF51735">
    <property type="entry name" value="NAD(P)-binding Rossmann-fold domains"/>
    <property type="match status" value="1"/>
</dbReference>
<sequence>MVAEVLVTGGAGFVGSHTVLVLLQNGFKVVVLDNLVNAVSEGPKPEALVRVEKLTKKSVEFHEADLSDSKALDDIFSSHNFECVIHFAALKAVGESCQLPLAYYRNNVAGTLSLLEAMKKHKVHRLVFSSSATVYGDPQYLPLDETHPTGQGCTNPYGRTKFFIEEMLVDLCKAEQQWQVVSLRYFNPVGAHPSGQIGEDPLGIPNNLMPYVSQVAIGKRSELQIFGDDYDTVDGTGVRDYIHIMDLADGHVSALERLLGSDPLQGFNAINLGTGKGNSVLEVVAAFEKASNKKLKYKIVARRAGDVATSFADPKLAKELLGWTAKKDILDMCKDAWNWQVQNPNGFRSSDKN</sequence>
<comment type="catalytic activity">
    <reaction evidence="2 9">
        <text>UDP-alpha-D-glucose = UDP-alpha-D-galactose</text>
        <dbReference type="Rhea" id="RHEA:22168"/>
        <dbReference type="ChEBI" id="CHEBI:58885"/>
        <dbReference type="ChEBI" id="CHEBI:66914"/>
        <dbReference type="EC" id="5.1.3.2"/>
    </reaction>
</comment>
<dbReference type="AlphaFoldDB" id="A0A8S1D409"/>
<evidence type="ECO:0000313" key="11">
    <source>
        <dbReference type="EMBL" id="CAB3378411.1"/>
    </source>
</evidence>
<accession>A0A8S1D409</accession>
<evidence type="ECO:0000256" key="7">
    <source>
        <dbReference type="ARBA" id="ARBA00023144"/>
    </source>
</evidence>
<evidence type="ECO:0000256" key="9">
    <source>
        <dbReference type="RuleBase" id="RU366046"/>
    </source>
</evidence>
<comment type="cofactor">
    <cofactor evidence="3 9">
        <name>NAD(+)</name>
        <dbReference type="ChEBI" id="CHEBI:57540"/>
    </cofactor>
</comment>